<feature type="region of interest" description="Uridylyltransferase" evidence="7">
    <location>
        <begin position="1"/>
        <end position="328"/>
    </location>
</feature>
<comment type="function">
    <text evidence="7">Modifies, by uridylylation and deuridylylation, the PII regulatory proteins (GlnB and homologs), in response to the nitrogen status of the cell that GlnD senses through the glutamine level. Under low glutamine levels, catalyzes the conversion of the PII proteins and UTP to PII-UMP and PPi, while under higher glutamine levels, GlnD hydrolyzes PII-UMP to PII and UMP (deuridylylation). Thus, controls uridylylation state and activity of the PII proteins, and plays an important role in the regulation of nitrogen metabolism.</text>
</comment>
<dbReference type="GO" id="GO:0008773">
    <property type="term" value="F:[protein-PII] uridylyltransferase activity"/>
    <property type="evidence" value="ECO:0007669"/>
    <property type="project" value="UniProtKB-UniRule"/>
</dbReference>
<dbReference type="HAMAP" id="MF_00277">
    <property type="entry name" value="PII_uridylyl_transf"/>
    <property type="match status" value="1"/>
</dbReference>
<evidence type="ECO:0000256" key="5">
    <source>
        <dbReference type="ARBA" id="ARBA00022842"/>
    </source>
</evidence>
<comment type="caution">
    <text evidence="10">The sequence shown here is derived from an EMBL/GenBank/DDBJ whole genome shotgun (WGS) entry which is preliminary data.</text>
</comment>
<keyword evidence="3" id="KW-0677">Repeat</keyword>
<dbReference type="NCBIfam" id="TIGR01693">
    <property type="entry name" value="UTase_glnD"/>
    <property type="match status" value="1"/>
</dbReference>
<dbReference type="InterPro" id="IPR013546">
    <property type="entry name" value="PII_UdlTrfase/GS_AdlTrfase"/>
</dbReference>
<evidence type="ECO:0000256" key="6">
    <source>
        <dbReference type="ARBA" id="ARBA00023268"/>
    </source>
</evidence>
<dbReference type="PANTHER" id="PTHR47320">
    <property type="entry name" value="BIFUNCTIONAL URIDYLYLTRANSFERASE/URIDYLYL-REMOVING ENZYME"/>
    <property type="match status" value="1"/>
</dbReference>
<dbReference type="Pfam" id="PF08335">
    <property type="entry name" value="GlnD_UR_UTase"/>
    <property type="match status" value="1"/>
</dbReference>
<comment type="catalytic activity">
    <reaction evidence="7">
        <text>[protein-PII]-L-tyrosine + UTP = [protein-PII]-uridylyl-L-tyrosine + diphosphate</text>
        <dbReference type="Rhea" id="RHEA:13673"/>
        <dbReference type="Rhea" id="RHEA-COMP:12147"/>
        <dbReference type="Rhea" id="RHEA-COMP:12148"/>
        <dbReference type="ChEBI" id="CHEBI:33019"/>
        <dbReference type="ChEBI" id="CHEBI:46398"/>
        <dbReference type="ChEBI" id="CHEBI:46858"/>
        <dbReference type="ChEBI" id="CHEBI:90602"/>
        <dbReference type="EC" id="2.7.7.59"/>
    </reaction>
</comment>
<dbReference type="SMART" id="SM00471">
    <property type="entry name" value="HDc"/>
    <property type="match status" value="1"/>
</dbReference>
<comment type="catalytic activity">
    <reaction evidence="7">
        <text>[protein-PII]-uridylyl-L-tyrosine + H2O = [protein-PII]-L-tyrosine + UMP + H(+)</text>
        <dbReference type="Rhea" id="RHEA:48600"/>
        <dbReference type="Rhea" id="RHEA-COMP:12147"/>
        <dbReference type="Rhea" id="RHEA-COMP:12148"/>
        <dbReference type="ChEBI" id="CHEBI:15377"/>
        <dbReference type="ChEBI" id="CHEBI:15378"/>
        <dbReference type="ChEBI" id="CHEBI:46858"/>
        <dbReference type="ChEBI" id="CHEBI:57865"/>
        <dbReference type="ChEBI" id="CHEBI:90602"/>
    </reaction>
</comment>
<dbReference type="PIRSF" id="PIRSF006288">
    <property type="entry name" value="PII_uridyltransf"/>
    <property type="match status" value="1"/>
</dbReference>
<proteinExistence type="inferred from homology"/>
<dbReference type="OrthoDB" id="9758038at2"/>
<dbReference type="EMBL" id="WAIE01000008">
    <property type="protein sequence ID" value="KAB1439128.1"/>
    <property type="molecule type" value="Genomic_DNA"/>
</dbReference>
<feature type="domain" description="ACT" evidence="8">
    <location>
        <begin position="809"/>
        <end position="878"/>
    </location>
</feature>
<dbReference type="EC" id="2.7.7.59" evidence="7"/>
<dbReference type="InterPro" id="IPR010043">
    <property type="entry name" value="UTase/UR"/>
</dbReference>
<dbReference type="PROSITE" id="PS51671">
    <property type="entry name" value="ACT"/>
    <property type="match status" value="2"/>
</dbReference>
<comment type="caution">
    <text evidence="7">Lacks conserved residue(s) required for the propagation of feature annotation.</text>
</comment>
<gene>
    <name evidence="7 10" type="primary">glnD</name>
    <name evidence="10" type="ORF">F8A88_14580</name>
</gene>
<dbReference type="InterPro" id="IPR003607">
    <property type="entry name" value="HD/PDEase_dom"/>
</dbReference>
<name>A0A6N6MYM4_9BACT</name>
<comment type="activity regulation">
    <text evidence="7">Uridylyltransferase (UTase) activity is inhibited by glutamine, while glutamine activates uridylyl-removing (UR) activity.</text>
</comment>
<dbReference type="AlphaFoldDB" id="A0A6N6MYM4"/>
<dbReference type="EC" id="3.1.4.-" evidence="7"/>
<dbReference type="SUPFAM" id="SSF81301">
    <property type="entry name" value="Nucleotidyltransferase"/>
    <property type="match status" value="1"/>
</dbReference>
<comment type="domain">
    <text evidence="7">Has four distinct domains: an N-terminal nucleotidyltransferase (NT) domain responsible for UTase activity, a central HD domain that encodes UR activity, and two C-terminal ACT domains that seem to have a role in glutamine sensing.</text>
</comment>
<evidence type="ECO:0000259" key="9">
    <source>
        <dbReference type="PROSITE" id="PS51831"/>
    </source>
</evidence>
<dbReference type="Pfam" id="PF24931">
    <property type="entry name" value="ACT_ACR9_3rd"/>
    <property type="match status" value="1"/>
</dbReference>
<dbReference type="Pfam" id="PF01966">
    <property type="entry name" value="HD"/>
    <property type="match status" value="1"/>
</dbReference>
<dbReference type="Proteomes" id="UP000438699">
    <property type="component" value="Unassembled WGS sequence"/>
</dbReference>
<dbReference type="InterPro" id="IPR002912">
    <property type="entry name" value="ACT_dom"/>
</dbReference>
<evidence type="ECO:0000313" key="10">
    <source>
        <dbReference type="EMBL" id="KAB1439128.1"/>
    </source>
</evidence>
<keyword evidence="5 7" id="KW-0460">Magnesium</keyword>
<dbReference type="CDD" id="cd05401">
    <property type="entry name" value="NT_GlnE_GlnD_like"/>
    <property type="match status" value="1"/>
</dbReference>
<dbReference type="SUPFAM" id="SSF109604">
    <property type="entry name" value="HD-domain/PDEase-like"/>
    <property type="match status" value="1"/>
</dbReference>
<dbReference type="SUPFAM" id="SSF55021">
    <property type="entry name" value="ACT-like"/>
    <property type="match status" value="2"/>
</dbReference>
<evidence type="ECO:0000256" key="7">
    <source>
        <dbReference type="HAMAP-Rule" id="MF_00277"/>
    </source>
</evidence>
<comment type="similarity">
    <text evidence="7">Belongs to the GlnD family.</text>
</comment>
<keyword evidence="2 7" id="KW-0548">Nucleotidyltransferase</keyword>
<comment type="cofactor">
    <cofactor evidence="7">
        <name>Mg(2+)</name>
        <dbReference type="ChEBI" id="CHEBI:18420"/>
    </cofactor>
</comment>
<evidence type="ECO:0000256" key="2">
    <source>
        <dbReference type="ARBA" id="ARBA00022695"/>
    </source>
</evidence>
<dbReference type="RefSeq" id="WP_151151913.1">
    <property type="nucleotide sequence ID" value="NZ_WAIE01000008.1"/>
</dbReference>
<dbReference type="CDD" id="cd04900">
    <property type="entry name" value="ACT_UUR-like_1"/>
    <property type="match status" value="1"/>
</dbReference>
<dbReference type="GO" id="GO:0008081">
    <property type="term" value="F:phosphoric diester hydrolase activity"/>
    <property type="evidence" value="ECO:0007669"/>
    <property type="project" value="UniProtKB-UniRule"/>
</dbReference>
<dbReference type="CDD" id="cd04873">
    <property type="entry name" value="ACT_UUR-ACR-like"/>
    <property type="match status" value="1"/>
</dbReference>
<evidence type="ECO:0000256" key="1">
    <source>
        <dbReference type="ARBA" id="ARBA00022679"/>
    </source>
</evidence>
<dbReference type="SUPFAM" id="SSF81593">
    <property type="entry name" value="Nucleotidyltransferase substrate binding subunit/domain"/>
    <property type="match status" value="1"/>
</dbReference>
<keyword evidence="6 7" id="KW-0511">Multifunctional enzyme</keyword>
<accession>A0A6N6MYM4</accession>
<sequence>MEQRAHPLELPQSAHTYRKQRDALTSGDSCSHALVDALAHATDTYFTQRIRELQDDAEFSGLFSPHPHVLLAVGGYGRRELCPGSDIDLVLVFEKTIPESAGDFVRAVVYPLWDLRLDVGHGVRTVADCVSLSRKDPAVLASLLDARPLAGDASVFKRLQDKFLSMVRKRSSGFTDWLHEENKRREARFGDAGGRLEPQLKNGLGGLRDVNQIMWLSQLGDANIPGPFLPHELAALREDNRFLLRVRSALHLSAGRKLDTLAFDLQPGVARLLGYLPGDATPQGAGRAVEFFLSRLHRAMNRILAMREALFREVLGRASASRSARDTPIPGADNLLAGPEGLRFAEAENVTPEQALNLFRVWAETGQAPQWSARRLVTEKAGQWGQKLAEEPQTLSTLLNIFLAGHGPAASKGLAQTGLLAVLVPEFGAVRHLVQFNDYHVHPVGRHTLETVAAVAAFLRQQDNDFHEPARGLCHAERLVLAALFHDLGKEQPDHGKAGEAIVRTVLARYGRPQDEIDEVAFLVRHHLLIPATATRRDLSDEAVVARVASLADSEQRLDALYLLSVADSMATGPRAWNNWTASLFAELYTKAREYLQSGYLGHPLQSEHMVTIWQKASELASESMPVSRAESMLESMPPRAFFALSPETLVRHMHIRQRLERDLEQDRIRKPGHMAGKGVNVVDVTPSGVPGCFEVTIAAQDRPGLFATFAGTLALHNLDILSADIFTWSDNTAMDVFTVAEPGPGNGVTGDELWARVGRSIMYALTGRLNLASRLEDKRNSLLGKRISAPKLAPVVNVNNEASHYHTVVEAAGPDRKGLLHDLARVLGDFDLGVALARITTMGGQAADVFHVLGADGRKLAPEHSQDLRKALLKAFD</sequence>
<dbReference type="InterPro" id="IPR043519">
    <property type="entry name" value="NT_sf"/>
</dbReference>
<dbReference type="PANTHER" id="PTHR47320:SF1">
    <property type="entry name" value="BIFUNCTIONAL URIDYLYLTRANSFERASE_URIDYLYL-REMOVING ENZYME"/>
    <property type="match status" value="1"/>
</dbReference>
<evidence type="ECO:0000259" key="8">
    <source>
        <dbReference type="PROSITE" id="PS51671"/>
    </source>
</evidence>
<keyword evidence="11" id="KW-1185">Reference proteome</keyword>
<dbReference type="CDD" id="cd00077">
    <property type="entry name" value="HDc"/>
    <property type="match status" value="1"/>
</dbReference>
<organism evidence="10 11">
    <name type="scientific">Pseudodesulfovibrio senegalensis</name>
    <dbReference type="NCBI Taxonomy" id="1721087"/>
    <lineage>
        <taxon>Bacteria</taxon>
        <taxon>Pseudomonadati</taxon>
        <taxon>Thermodesulfobacteriota</taxon>
        <taxon>Desulfovibrionia</taxon>
        <taxon>Desulfovibrionales</taxon>
        <taxon>Desulfovibrionaceae</taxon>
    </lineage>
</organism>
<dbReference type="PROSITE" id="PS51831">
    <property type="entry name" value="HD"/>
    <property type="match status" value="1"/>
</dbReference>
<evidence type="ECO:0000313" key="11">
    <source>
        <dbReference type="Proteomes" id="UP000438699"/>
    </source>
</evidence>
<evidence type="ECO:0000256" key="4">
    <source>
        <dbReference type="ARBA" id="ARBA00022801"/>
    </source>
</evidence>
<reference evidence="10 11" key="1">
    <citation type="journal article" date="2017" name="Int. J. Syst. Evol. Microbiol.">
        <title>Desulfovibrio senegalensis sp. nov., a mesophilic sulfate reducer isolated from marine sediment.</title>
        <authorList>
            <person name="Thioye A."/>
            <person name="Gam Z.B.A."/>
            <person name="Mbengue M."/>
            <person name="Cayol J.L."/>
            <person name="Joseph-Bartoli M."/>
            <person name="Toure-Kane C."/>
            <person name="Labat M."/>
        </authorList>
    </citation>
    <scope>NUCLEOTIDE SEQUENCE [LARGE SCALE GENOMIC DNA]</scope>
    <source>
        <strain evidence="10 11">DSM 101509</strain>
    </source>
</reference>
<feature type="domain" description="ACT" evidence="8">
    <location>
        <begin position="695"/>
        <end position="777"/>
    </location>
</feature>
<dbReference type="Gene3D" id="1.10.3210.10">
    <property type="entry name" value="Hypothetical protein af1432"/>
    <property type="match status" value="1"/>
</dbReference>
<keyword evidence="4 7" id="KW-0378">Hydrolase</keyword>
<dbReference type="GO" id="GO:0006808">
    <property type="term" value="P:regulation of nitrogen utilization"/>
    <property type="evidence" value="ECO:0007669"/>
    <property type="project" value="UniProtKB-UniRule"/>
</dbReference>
<protein>
    <recommendedName>
        <fullName evidence="7">Bifunctional uridylyltransferase/uridylyl-removing enzyme</fullName>
        <shortName evidence="7">UTase/UR</shortName>
    </recommendedName>
    <alternativeName>
        <fullName evidence="7">Bifunctional [protein-PII] modification enzyme</fullName>
    </alternativeName>
    <alternativeName>
        <fullName evidence="7">Bifunctional nitrogen sensor protein</fullName>
    </alternativeName>
    <domain>
        <recommendedName>
            <fullName evidence="7">[Protein-PII] uridylyltransferase</fullName>
            <shortName evidence="7">PII uridylyltransferase</shortName>
            <shortName evidence="7">UTase</shortName>
            <ecNumber evidence="7">2.7.7.59</ecNumber>
        </recommendedName>
    </domain>
    <domain>
        <recommendedName>
            <fullName evidence="7">[Protein-PII]-UMP uridylyl-removing enzyme</fullName>
            <shortName evidence="7">UR</shortName>
            <ecNumber evidence="7">3.1.4.-</ecNumber>
        </recommendedName>
    </domain>
</protein>
<evidence type="ECO:0000256" key="3">
    <source>
        <dbReference type="ARBA" id="ARBA00022737"/>
    </source>
</evidence>
<feature type="domain" description="HD" evidence="9">
    <location>
        <begin position="444"/>
        <end position="561"/>
    </location>
</feature>
<keyword evidence="1 7" id="KW-0808">Transferase</keyword>
<dbReference type="InterPro" id="IPR006674">
    <property type="entry name" value="HD_domain"/>
</dbReference>
<dbReference type="InterPro" id="IPR045865">
    <property type="entry name" value="ACT-like_dom_sf"/>
</dbReference>